<name>A0ABV2D2A5_9SPHN</name>
<protein>
    <submittedName>
        <fullName evidence="1">Uncharacterized protein</fullName>
    </submittedName>
</protein>
<proteinExistence type="predicted"/>
<comment type="caution">
    <text evidence="1">The sequence shown here is derived from an EMBL/GenBank/DDBJ whole genome shotgun (WGS) entry which is preliminary data.</text>
</comment>
<dbReference type="RefSeq" id="WP_353984468.1">
    <property type="nucleotide sequence ID" value="NZ_JBEWLY010000017.1"/>
</dbReference>
<organism evidence="1 2">
    <name type="scientific">Novosphingobium kalidii</name>
    <dbReference type="NCBI Taxonomy" id="3230299"/>
    <lineage>
        <taxon>Bacteria</taxon>
        <taxon>Pseudomonadati</taxon>
        <taxon>Pseudomonadota</taxon>
        <taxon>Alphaproteobacteria</taxon>
        <taxon>Sphingomonadales</taxon>
        <taxon>Sphingomonadaceae</taxon>
        <taxon>Novosphingobium</taxon>
    </lineage>
</organism>
<dbReference type="Proteomes" id="UP001548713">
    <property type="component" value="Unassembled WGS sequence"/>
</dbReference>
<dbReference type="EMBL" id="JBEWLY010000017">
    <property type="protein sequence ID" value="MET1755976.1"/>
    <property type="molecule type" value="Genomic_DNA"/>
</dbReference>
<evidence type="ECO:0000313" key="1">
    <source>
        <dbReference type="EMBL" id="MET1755976.1"/>
    </source>
</evidence>
<accession>A0ABV2D2A5</accession>
<sequence length="71" mass="7483">MDEGTLIGSLDRIEAALDRLEACAAKIAAQESGRPAAPPIDADLEQRHSALRSSVETALARIDTLLAARAE</sequence>
<gene>
    <name evidence="1" type="ORF">ABVV53_10975</name>
</gene>
<keyword evidence="2" id="KW-1185">Reference proteome</keyword>
<evidence type="ECO:0000313" key="2">
    <source>
        <dbReference type="Proteomes" id="UP001548713"/>
    </source>
</evidence>
<reference evidence="1 2" key="1">
    <citation type="submission" date="2024-07" db="EMBL/GenBank/DDBJ databases">
        <title>Novosphingobium kalidii RD2P27.</title>
        <authorList>
            <person name="Sun J.-Q."/>
        </authorList>
    </citation>
    <scope>NUCLEOTIDE SEQUENCE [LARGE SCALE GENOMIC DNA]</scope>
    <source>
        <strain evidence="1 2">RD2P27</strain>
    </source>
</reference>